<dbReference type="InterPro" id="IPR036907">
    <property type="entry name" value="5'-Nucleotdase_C_sf"/>
</dbReference>
<dbReference type="InterPro" id="IPR006179">
    <property type="entry name" value="5_nucleotidase/apyrase"/>
</dbReference>
<name>A0A927CHE4_9BACL</name>
<dbReference type="RefSeq" id="WP_190931610.1">
    <property type="nucleotide sequence ID" value="NZ_JACXJA010000050.1"/>
</dbReference>
<comment type="subcellular location">
    <subcellularLocation>
        <location evidence="1">Secreted</location>
    </subcellularLocation>
</comment>
<evidence type="ECO:0000259" key="5">
    <source>
        <dbReference type="PROSITE" id="PS51272"/>
    </source>
</evidence>
<accession>A0A927CHE4</accession>
<keyword evidence="4" id="KW-0378">Hydrolase</keyword>
<keyword evidence="3 4" id="KW-0732">Signal</keyword>
<dbReference type="Pfam" id="PF02872">
    <property type="entry name" value="5_nucleotid_C"/>
    <property type="match status" value="1"/>
</dbReference>
<dbReference type="SUPFAM" id="SSF56300">
    <property type="entry name" value="Metallo-dependent phosphatases"/>
    <property type="match status" value="1"/>
</dbReference>
<dbReference type="CDD" id="cd00845">
    <property type="entry name" value="MPP_UshA_N_like"/>
    <property type="match status" value="1"/>
</dbReference>
<dbReference type="GO" id="GO:0009166">
    <property type="term" value="P:nucleotide catabolic process"/>
    <property type="evidence" value="ECO:0007669"/>
    <property type="project" value="InterPro"/>
</dbReference>
<evidence type="ECO:0000313" key="6">
    <source>
        <dbReference type="EMBL" id="MBD2865991.1"/>
    </source>
</evidence>
<evidence type="ECO:0000256" key="3">
    <source>
        <dbReference type="ARBA" id="ARBA00022729"/>
    </source>
</evidence>
<comment type="caution">
    <text evidence="6">The sequence shown here is derived from an EMBL/GenBank/DDBJ whole genome shotgun (WGS) entry which is preliminary data.</text>
</comment>
<dbReference type="PANTHER" id="PTHR11575:SF24">
    <property type="entry name" value="5'-NUCLEOTIDASE"/>
    <property type="match status" value="1"/>
</dbReference>
<dbReference type="InterPro" id="IPR001119">
    <property type="entry name" value="SLH_dom"/>
</dbReference>
<feature type="signal peptide" evidence="4">
    <location>
        <begin position="1"/>
        <end position="29"/>
    </location>
</feature>
<dbReference type="GO" id="GO:0000166">
    <property type="term" value="F:nucleotide binding"/>
    <property type="evidence" value="ECO:0007669"/>
    <property type="project" value="UniProtKB-KW"/>
</dbReference>
<evidence type="ECO:0000256" key="1">
    <source>
        <dbReference type="ARBA" id="ARBA00004613"/>
    </source>
</evidence>
<sequence length="689" mass="74918">MKKKLASCMTGFVLAATLGATLYAAPAPAVGFEDIQASPYRQAILALQEKGVVERSDSFHPQRLLTKAEAAAMLVRALKLPQIHSLPAEDPTLKKSFRYEDPLGVIDDSFTMPSAPDIHSHWGSAYIEGALKVRADESDGGMYMPDQAISKSKWIGMIVRTVYGAEQQVNIADKAEELGIATKEDAASSDLISREEAAVILAKLVANPNFKVITVFATSDIHSHLEPYKPKDAKREIGGLAHMSKIINDTRAIQPNTLLVDGGDAPYNTNIGNLFEGKSTIDVMNAMKYDAMVLGNHDFDFPFHVLESNAKRADFPFLSANTLYKGANPEFLQSYVIKELDGIKIGIVGITDDESHYYTHPKNVEGVSFQNEFEAARQTVDAVKDRTDVVIALAHMHGDNPVLPTKVSGIDVEIGGGQDVVEFPQIIGDTWLISPGKHAEVLNQINLNMMNGSMLGLNFAHIFLTENLEEDAAVASIIDEYRGQLDGKMQEVVGKTRVALDGERQTVRLKESNLGNAVADSLREMTGADIALQNGGGIRASINEGDITLENVYAALPFDNTVVMVEASGQTVWDALEHGVSWYPSAAGGFLQVSGLSYTFDASKEAGSRLVEVTVDGQPIDPTKMYKVVANDFLTGGGDKFTMLKDETKLLSKTKSYLRDAFYEYLQKHPTVSPQLEGRITVLNAAAAE</sequence>
<keyword evidence="4" id="KW-0547">Nucleotide-binding</keyword>
<dbReference type="AlphaFoldDB" id="A0A927CHE4"/>
<protein>
    <submittedName>
        <fullName evidence="6">5'-nucleotidase C-terminal domain-containing protein</fullName>
    </submittedName>
</protein>
<organism evidence="6 7">
    <name type="scientific">Paenibacillus oceani</name>
    <dbReference type="NCBI Taxonomy" id="2772510"/>
    <lineage>
        <taxon>Bacteria</taxon>
        <taxon>Bacillati</taxon>
        <taxon>Bacillota</taxon>
        <taxon>Bacilli</taxon>
        <taxon>Bacillales</taxon>
        <taxon>Paenibacillaceae</taxon>
        <taxon>Paenibacillus</taxon>
    </lineage>
</organism>
<evidence type="ECO:0000256" key="4">
    <source>
        <dbReference type="RuleBase" id="RU362119"/>
    </source>
</evidence>
<dbReference type="PROSITE" id="PS51272">
    <property type="entry name" value="SLH"/>
    <property type="match status" value="1"/>
</dbReference>
<dbReference type="PANTHER" id="PTHR11575">
    <property type="entry name" value="5'-NUCLEOTIDASE-RELATED"/>
    <property type="match status" value="1"/>
</dbReference>
<dbReference type="FunFam" id="3.90.780.10:FF:000004">
    <property type="entry name" value="UDP-sugar hydrolase, putative"/>
    <property type="match status" value="1"/>
</dbReference>
<keyword evidence="2" id="KW-0964">Secreted</keyword>
<dbReference type="Pfam" id="PF00149">
    <property type="entry name" value="Metallophos"/>
    <property type="match status" value="1"/>
</dbReference>
<reference evidence="6" key="1">
    <citation type="submission" date="2020-09" db="EMBL/GenBank/DDBJ databases">
        <title>A novel bacterium of genus Paenibacillus, isolated from South China Sea.</title>
        <authorList>
            <person name="Huang H."/>
            <person name="Mo K."/>
            <person name="Hu Y."/>
        </authorList>
    </citation>
    <scope>NUCLEOTIDE SEQUENCE</scope>
    <source>
        <strain evidence="6">IB182363</strain>
    </source>
</reference>
<evidence type="ECO:0000256" key="2">
    <source>
        <dbReference type="ARBA" id="ARBA00022525"/>
    </source>
</evidence>
<dbReference type="Gene3D" id="3.60.21.10">
    <property type="match status" value="1"/>
</dbReference>
<evidence type="ECO:0000313" key="7">
    <source>
        <dbReference type="Proteomes" id="UP000639396"/>
    </source>
</evidence>
<dbReference type="Pfam" id="PF00395">
    <property type="entry name" value="SLH"/>
    <property type="match status" value="1"/>
</dbReference>
<dbReference type="PRINTS" id="PR01607">
    <property type="entry name" value="APYRASEFAMLY"/>
</dbReference>
<dbReference type="InterPro" id="IPR004843">
    <property type="entry name" value="Calcineurin-like_PHP"/>
</dbReference>
<feature type="domain" description="SLH" evidence="5">
    <location>
        <begin position="27"/>
        <end position="88"/>
    </location>
</feature>
<proteinExistence type="inferred from homology"/>
<keyword evidence="7" id="KW-1185">Reference proteome</keyword>
<dbReference type="SUPFAM" id="SSF55816">
    <property type="entry name" value="5'-nucleotidase (syn. UDP-sugar hydrolase), C-terminal domain"/>
    <property type="match status" value="1"/>
</dbReference>
<comment type="similarity">
    <text evidence="4">Belongs to the 5'-nucleotidase family.</text>
</comment>
<dbReference type="Gene3D" id="3.90.780.10">
    <property type="entry name" value="5'-Nucleotidase, C-terminal domain"/>
    <property type="match status" value="1"/>
</dbReference>
<dbReference type="GO" id="GO:0016787">
    <property type="term" value="F:hydrolase activity"/>
    <property type="evidence" value="ECO:0007669"/>
    <property type="project" value="UniProtKB-KW"/>
</dbReference>
<dbReference type="Proteomes" id="UP000639396">
    <property type="component" value="Unassembled WGS sequence"/>
</dbReference>
<dbReference type="EMBL" id="JACXJA010000050">
    <property type="protein sequence ID" value="MBD2865991.1"/>
    <property type="molecule type" value="Genomic_DNA"/>
</dbReference>
<feature type="chain" id="PRO_5038165032" evidence="4">
    <location>
        <begin position="30"/>
        <end position="689"/>
    </location>
</feature>
<dbReference type="GO" id="GO:0005576">
    <property type="term" value="C:extracellular region"/>
    <property type="evidence" value="ECO:0007669"/>
    <property type="project" value="UniProtKB-SubCell"/>
</dbReference>
<dbReference type="InterPro" id="IPR029052">
    <property type="entry name" value="Metallo-depent_PP-like"/>
</dbReference>
<gene>
    <name evidence="6" type="ORF">IDH45_28800</name>
</gene>
<dbReference type="InterPro" id="IPR008334">
    <property type="entry name" value="5'-Nucleotdase_C"/>
</dbReference>